<dbReference type="OrthoDB" id="197257at2"/>
<feature type="region of interest" description="Disordered" evidence="1">
    <location>
        <begin position="579"/>
        <end position="616"/>
    </location>
</feature>
<dbReference type="Pfam" id="PF11737">
    <property type="entry name" value="DUF3300"/>
    <property type="match status" value="1"/>
</dbReference>
<dbReference type="EMBL" id="FP565176">
    <property type="protein sequence ID" value="CBA16114.1"/>
    <property type="molecule type" value="Genomic_DNA"/>
</dbReference>
<dbReference type="PANTHER" id="PTHR40269">
    <property type="entry name" value="OUTER MEMBRANE PROTEIN-RELATED"/>
    <property type="match status" value="1"/>
</dbReference>
<evidence type="ECO:0000256" key="1">
    <source>
        <dbReference type="SAM" id="MobiDB-lite"/>
    </source>
</evidence>
<dbReference type="STRING" id="380358.XALC_1615"/>
<dbReference type="PANTHER" id="PTHR40269:SF1">
    <property type="entry name" value="OUTER MEMBRANE PROTEIN"/>
    <property type="match status" value="1"/>
</dbReference>
<proteinExistence type="predicted"/>
<dbReference type="PATRIC" id="fig|29447.3.peg.1579"/>
<gene>
    <name evidence="3" type="ordered locus">XALc_1615</name>
</gene>
<dbReference type="Proteomes" id="UP000001890">
    <property type="component" value="Chromosome"/>
</dbReference>
<reference evidence="3 4" key="1">
    <citation type="journal article" date="2009" name="BMC Genomics">
        <title>The complete genome sequence of Xanthomonas albilineans provides new insights into the reductive genome evolution of the xylem-limited Xanthomonadaceae.</title>
        <authorList>
            <person name="Pieretti I."/>
            <person name="Royer M."/>
            <person name="Barbe V."/>
            <person name="Carrere S."/>
            <person name="Koebnik R."/>
            <person name="Cociancich S."/>
            <person name="Couloux A."/>
            <person name="Darrasse A."/>
            <person name="Gouzy J."/>
            <person name="Jacques M.A."/>
            <person name="Lauber E."/>
            <person name="Manceau C."/>
            <person name="Mangenot S."/>
            <person name="Poussier S."/>
            <person name="Segurens B."/>
            <person name="Szurek B."/>
            <person name="Verdier V."/>
            <person name="Arlat M."/>
            <person name="Rott P."/>
        </authorList>
    </citation>
    <scope>NUCLEOTIDE SEQUENCE [LARGE SCALE GENOMIC DNA]</scope>
    <source>
        <strain evidence="4">GPE PC73 / CFBP 7063</strain>
    </source>
</reference>
<accession>D2UDR5</accession>
<dbReference type="KEGG" id="xal:XALC_1615"/>
<evidence type="ECO:0000313" key="3">
    <source>
        <dbReference type="EMBL" id="CBA16114.1"/>
    </source>
</evidence>
<dbReference type="GeneID" id="57876921"/>
<organism evidence="3 4">
    <name type="scientific">Xanthomonas albilineans (strain GPE PC73 / CFBP 7063)</name>
    <dbReference type="NCBI Taxonomy" id="380358"/>
    <lineage>
        <taxon>Bacteria</taxon>
        <taxon>Pseudomonadati</taxon>
        <taxon>Pseudomonadota</taxon>
        <taxon>Gammaproteobacteria</taxon>
        <taxon>Lysobacterales</taxon>
        <taxon>Lysobacteraceae</taxon>
        <taxon>Xanthomonas</taxon>
    </lineage>
</organism>
<dbReference type="AlphaFoldDB" id="D2UDR5"/>
<protein>
    <submittedName>
        <fullName evidence="3">Putative secreted protein</fullName>
    </submittedName>
</protein>
<feature type="chain" id="PRO_5003038258" evidence="2">
    <location>
        <begin position="24"/>
        <end position="616"/>
    </location>
</feature>
<keyword evidence="2" id="KW-0732">Signal</keyword>
<keyword evidence="4" id="KW-1185">Reference proteome</keyword>
<sequence length="616" mass="68265">MEIRSLPPTKVALVTALSVFALGACQRQPAATPEQSAIAQVPAQSAPAPAPATYVPPTADQLYQLVAPIALFPDKLLAQTLAASVYPDQVMAAQDWLRNNRSMRAADRLQASAMQPWDPSVKALTAFPDVVDQLASNGDWTRSLGDAYAHDPNQVLDAVQVMRERAQAQGHLRNTPQQRVHVVQRTFVEPAPYPDAVPPPSRTIVIEPAQPDVVYVPRYDPEVVYGEPIGVYREYRYRPPRPYYDTGDLVTTGIISFGVGVLIGEALEHHHHRMFGWFEPEPAWHSWGWNNWGVNWNAPPSVPNYVVYNNSVYAPRTTIINNRIDARTFVHNNAAPIPMGVGITTASQSGPVARPTAAALTTAAAMGTRMGMPTSTFAPTHARIMPGSMPQTMPHFTAQMLQAGRPVAAMPPSQRLQPSGPLFTAQAARDPRMPLHTLAMAQPNGLRTSQPMPLPNFRGQPMPQARQAGTFAENPGMPSSRIVEPPRHGNPGMQPDFARETFARDMAHTQPLRQATVAQPQHVQTWHEPAAPAYQARAQEMPREAMRPIMPQQRMPEQHLQEQHMQEQRMQEQRVVRFAPPPQMAMPRSAEQPQQAMRPMPSHNGERHEHHDHHNG</sequence>
<evidence type="ECO:0000313" key="4">
    <source>
        <dbReference type="Proteomes" id="UP000001890"/>
    </source>
</evidence>
<evidence type="ECO:0000256" key="2">
    <source>
        <dbReference type="SAM" id="SignalP"/>
    </source>
</evidence>
<dbReference type="RefSeq" id="WP_012916116.1">
    <property type="nucleotide sequence ID" value="NC_013722.1"/>
</dbReference>
<feature type="compositionally biased region" description="Basic and acidic residues" evidence="1">
    <location>
        <begin position="604"/>
        <end position="616"/>
    </location>
</feature>
<dbReference type="eggNOG" id="COG3064">
    <property type="taxonomic scope" value="Bacteria"/>
</dbReference>
<dbReference type="InterPro" id="IPR021728">
    <property type="entry name" value="DUF3300"/>
</dbReference>
<name>D2UDR5_XANAP</name>
<dbReference type="PROSITE" id="PS51257">
    <property type="entry name" value="PROKAR_LIPOPROTEIN"/>
    <property type="match status" value="1"/>
</dbReference>
<feature type="signal peptide" evidence="2">
    <location>
        <begin position="1"/>
        <end position="23"/>
    </location>
</feature>